<comment type="caution">
    <text evidence="1">The sequence shown here is derived from an EMBL/GenBank/DDBJ whole genome shotgun (WGS) entry which is preliminary data.</text>
</comment>
<accession>A0A8K2A1T9</accession>
<protein>
    <recommendedName>
        <fullName evidence="3">HPr kinase/phosphorylase C-terminal domain-containing protein</fullName>
    </recommendedName>
</protein>
<proteinExistence type="predicted"/>
<evidence type="ECO:0008006" key="3">
    <source>
        <dbReference type="Google" id="ProtNLM"/>
    </source>
</evidence>
<reference evidence="1" key="1">
    <citation type="submission" date="2019-12" db="EMBL/GenBank/DDBJ databases">
        <title>High-Quality draft genome sequences of three cyanobacteria isolated from the limestone walls of the Old Cathedral of Coimbra.</title>
        <authorList>
            <person name="Tiago I."/>
            <person name="Soares F."/>
            <person name="Portugal A."/>
        </authorList>
    </citation>
    <scope>NUCLEOTIDE SEQUENCE [LARGE SCALE GENOMIC DNA]</scope>
    <source>
        <strain evidence="1">C</strain>
    </source>
</reference>
<evidence type="ECO:0000313" key="2">
    <source>
        <dbReference type="Proteomes" id="UP000607397"/>
    </source>
</evidence>
<dbReference type="RefSeq" id="WP_161826618.1">
    <property type="nucleotide sequence ID" value="NZ_WVIC01000042.1"/>
</dbReference>
<dbReference type="Gene3D" id="3.40.50.300">
    <property type="entry name" value="P-loop containing nucleotide triphosphate hydrolases"/>
    <property type="match status" value="1"/>
</dbReference>
<gene>
    <name evidence="1" type="ORF">GS597_16830</name>
</gene>
<organism evidence="1 2">
    <name type="scientific">Petrachloros mirabilis ULC683</name>
    <dbReference type="NCBI Taxonomy" id="2781853"/>
    <lineage>
        <taxon>Bacteria</taxon>
        <taxon>Bacillati</taxon>
        <taxon>Cyanobacteriota</taxon>
        <taxon>Cyanophyceae</taxon>
        <taxon>Synechococcales</taxon>
        <taxon>Petrachlorosaceae</taxon>
        <taxon>Petrachloros</taxon>
        <taxon>Petrachloros mirabilis</taxon>
    </lineage>
</organism>
<name>A0A8K2A1T9_9CYAN</name>
<keyword evidence="2" id="KW-1185">Reference proteome</keyword>
<dbReference type="EMBL" id="WVIC01000042">
    <property type="protein sequence ID" value="NCJ08141.1"/>
    <property type="molecule type" value="Genomic_DNA"/>
</dbReference>
<dbReference type="Proteomes" id="UP000607397">
    <property type="component" value="Unassembled WGS sequence"/>
</dbReference>
<dbReference type="InterPro" id="IPR027417">
    <property type="entry name" value="P-loop_NTPase"/>
</dbReference>
<dbReference type="SUPFAM" id="SSF53795">
    <property type="entry name" value="PEP carboxykinase-like"/>
    <property type="match status" value="1"/>
</dbReference>
<sequence>MYTYSAYDLQVHSEIELPELIVSSEVAPDVTIKVRNLKYSPLENISLPHAFQFTSDGLYIFWEGVGTFLVSQGHSITIEPSPETDEDRLRLFILGAAIGVILHQRGYLVLHGSAVDINGKAVIFLGDKGWGKSTLAAALNRQGYELIGDDVIALDLSKDHQPWVIPAFPQLKLWPDAVKSLGTDPSTLPSLVPHLEKRNWCLTEGFSTCKLPLHQIFILGQAPRLSISELSPQKILRYLYKNSYVTRFDQELLQESEATHLLNLTQLANCTPIHHLLRPSNLDLLPDTIRLIETHLNRSVQTV</sequence>
<evidence type="ECO:0000313" key="1">
    <source>
        <dbReference type="EMBL" id="NCJ08141.1"/>
    </source>
</evidence>
<dbReference type="AlphaFoldDB" id="A0A8K2A1T9"/>